<reference evidence="4 5" key="1">
    <citation type="submission" date="2017-02" db="EMBL/GenBank/DDBJ databases">
        <title>The complete genomic sequence of a novel cold adapted crude oil-degrading bacterium Planococcus qaidamina Y42.</title>
        <authorList>
            <person name="Yang R."/>
        </authorList>
    </citation>
    <scope>NUCLEOTIDE SEQUENCE [LARGE SCALE GENOMIC DNA]</scope>
    <source>
        <strain evidence="4 5">Y42</strain>
    </source>
</reference>
<organism evidence="4 5">
    <name type="scientific">Planococcus lenghuensis</name>
    <dbReference type="NCBI Taxonomy" id="2213202"/>
    <lineage>
        <taxon>Bacteria</taxon>
        <taxon>Bacillati</taxon>
        <taxon>Bacillota</taxon>
        <taxon>Bacilli</taxon>
        <taxon>Bacillales</taxon>
        <taxon>Caryophanaceae</taxon>
        <taxon>Planococcus</taxon>
    </lineage>
</organism>
<keyword evidence="2 4" id="KW-0378">Hydrolase</keyword>
<accession>A0A1Q2KY78</accession>
<evidence type="ECO:0000313" key="4">
    <source>
        <dbReference type="EMBL" id="AQQ52612.1"/>
    </source>
</evidence>
<dbReference type="EMBL" id="CP019640">
    <property type="protein sequence ID" value="AQQ52612.1"/>
    <property type="molecule type" value="Genomic_DNA"/>
</dbReference>
<dbReference type="InterPro" id="IPR000868">
    <property type="entry name" value="Isochorismatase-like_dom"/>
</dbReference>
<sequence length="189" mass="20972">MGNRALILVDIQKAFHDPKWGERNNPDAEKNAGKILKLWREKGWKIIHVRHRNDTPGSVFHPEGAGFAFQEEVMPLIGETIITKTVNSSFIGTGLEEILRENGITTAVIFGLTTPHCVSTTTRMSGNLGFTTYLVSDATAAFGLEDQHGTYYDPQTIHDVSLATLHEEFAMIVTTEELISEMELEAQSV</sequence>
<evidence type="ECO:0000259" key="3">
    <source>
        <dbReference type="Pfam" id="PF00857"/>
    </source>
</evidence>
<dbReference type="PANTHER" id="PTHR43540">
    <property type="entry name" value="PEROXYUREIDOACRYLATE/UREIDOACRYLATE AMIDOHYDROLASE-RELATED"/>
    <property type="match status" value="1"/>
</dbReference>
<dbReference type="CDD" id="cd01014">
    <property type="entry name" value="nicotinamidase_related"/>
    <property type="match status" value="1"/>
</dbReference>
<dbReference type="InterPro" id="IPR050272">
    <property type="entry name" value="Isochorismatase-like_hydrls"/>
</dbReference>
<dbReference type="InterPro" id="IPR036380">
    <property type="entry name" value="Isochorismatase-like_sf"/>
</dbReference>
<dbReference type="PANTHER" id="PTHR43540:SF1">
    <property type="entry name" value="ISOCHORISMATASE HYDROLASE"/>
    <property type="match status" value="1"/>
</dbReference>
<keyword evidence="5" id="KW-1185">Reference proteome</keyword>
<evidence type="ECO:0000256" key="2">
    <source>
        <dbReference type="ARBA" id="ARBA00022801"/>
    </source>
</evidence>
<dbReference type="SUPFAM" id="SSF52499">
    <property type="entry name" value="Isochorismatase-like hydrolases"/>
    <property type="match status" value="1"/>
</dbReference>
<dbReference type="Proteomes" id="UP000188184">
    <property type="component" value="Chromosome"/>
</dbReference>
<name>A0A1Q2KY78_9BACL</name>
<feature type="domain" description="Isochorismatase-like" evidence="3">
    <location>
        <begin position="5"/>
        <end position="176"/>
    </location>
</feature>
<dbReference type="AlphaFoldDB" id="A0A1Q2KY78"/>
<dbReference type="OrthoDB" id="257098at2"/>
<dbReference type="RefSeq" id="WP_077588496.1">
    <property type="nucleotide sequence ID" value="NZ_CP019640.1"/>
</dbReference>
<dbReference type="Gene3D" id="3.40.50.850">
    <property type="entry name" value="Isochorismatase-like"/>
    <property type="match status" value="1"/>
</dbReference>
<dbReference type="Pfam" id="PF00857">
    <property type="entry name" value="Isochorismatase"/>
    <property type="match status" value="1"/>
</dbReference>
<dbReference type="KEGG" id="pmar:B0X71_05540"/>
<proteinExistence type="inferred from homology"/>
<comment type="similarity">
    <text evidence="1">Belongs to the isochorismatase family.</text>
</comment>
<dbReference type="GO" id="GO:0016787">
    <property type="term" value="F:hydrolase activity"/>
    <property type="evidence" value="ECO:0007669"/>
    <property type="project" value="UniProtKB-KW"/>
</dbReference>
<evidence type="ECO:0000256" key="1">
    <source>
        <dbReference type="ARBA" id="ARBA00006336"/>
    </source>
</evidence>
<gene>
    <name evidence="4" type="ORF">B0X71_05540</name>
</gene>
<evidence type="ECO:0000313" key="5">
    <source>
        <dbReference type="Proteomes" id="UP000188184"/>
    </source>
</evidence>
<protein>
    <submittedName>
        <fullName evidence="4">Cysteine hydrolase</fullName>
    </submittedName>
</protein>